<dbReference type="Proteomes" id="UP000703269">
    <property type="component" value="Unassembled WGS sequence"/>
</dbReference>
<comment type="caution">
    <text evidence="2">The sequence shown here is derived from an EMBL/GenBank/DDBJ whole genome shotgun (WGS) entry which is preliminary data.</text>
</comment>
<reference evidence="2 3" key="1">
    <citation type="submission" date="2021-08" db="EMBL/GenBank/DDBJ databases">
        <title>Draft Genome Sequence of Phanerochaete sordida strain YK-624.</title>
        <authorList>
            <person name="Mori T."/>
            <person name="Dohra H."/>
            <person name="Suzuki T."/>
            <person name="Kawagishi H."/>
            <person name="Hirai H."/>
        </authorList>
    </citation>
    <scope>NUCLEOTIDE SEQUENCE [LARGE SCALE GENOMIC DNA]</scope>
    <source>
        <strain evidence="2 3">YK-624</strain>
    </source>
</reference>
<accession>A0A9P3GUE9</accession>
<gene>
    <name evidence="2" type="ORF">PsYK624_160510</name>
</gene>
<sequence>MRPALGLAAICIWIKNGLIFRPGDQRWDKDIVANAAFWDSIDEDNLAEEEELEELIAQGNMIPSTEQRGLYFVSAVEETHGIFHLPWTRSLTAENYALLYNVNSFADLEFQFMQSENKKTRQDVLAGPRRNNKRKRAQQPPRERSPARDIAFRLSEAGVRVAPVAASIPAAVLEGMIAEGHDHPDAELNAVWQDFLRDVVAVIPMAQRGGGSYCTLDVEERERVSEELYKSRELPFRAAILKVAEDSTWDGLFFDRFFPDSVEINRRQRLTQHFGACHYWTRWQVLMAKVIDRGQQITIRGKLRSEFRKLMWLPWTSSDRIWVTGRTEKGTFVKLPEGHEGPAPKIAINGRLGTALSLWSLKGQGQGN</sequence>
<dbReference type="AlphaFoldDB" id="A0A9P3GUE9"/>
<keyword evidence="3" id="KW-1185">Reference proteome</keyword>
<organism evidence="2 3">
    <name type="scientific">Phanerochaete sordida</name>
    <dbReference type="NCBI Taxonomy" id="48140"/>
    <lineage>
        <taxon>Eukaryota</taxon>
        <taxon>Fungi</taxon>
        <taxon>Dikarya</taxon>
        <taxon>Basidiomycota</taxon>
        <taxon>Agaricomycotina</taxon>
        <taxon>Agaricomycetes</taxon>
        <taxon>Polyporales</taxon>
        <taxon>Phanerochaetaceae</taxon>
        <taxon>Phanerochaete</taxon>
    </lineage>
</organism>
<dbReference type="EMBL" id="BPQB01000120">
    <property type="protein sequence ID" value="GJE99780.1"/>
    <property type="molecule type" value="Genomic_DNA"/>
</dbReference>
<evidence type="ECO:0000256" key="1">
    <source>
        <dbReference type="SAM" id="MobiDB-lite"/>
    </source>
</evidence>
<dbReference type="OrthoDB" id="3132725at2759"/>
<name>A0A9P3GUE9_9APHY</name>
<feature type="region of interest" description="Disordered" evidence="1">
    <location>
        <begin position="120"/>
        <end position="148"/>
    </location>
</feature>
<evidence type="ECO:0000313" key="3">
    <source>
        <dbReference type="Proteomes" id="UP000703269"/>
    </source>
</evidence>
<protein>
    <submittedName>
        <fullName evidence="2">Uncharacterized protein</fullName>
    </submittedName>
</protein>
<proteinExistence type="predicted"/>
<evidence type="ECO:0000313" key="2">
    <source>
        <dbReference type="EMBL" id="GJE99780.1"/>
    </source>
</evidence>